<proteinExistence type="predicted"/>
<accession>G7YBT5</accession>
<organism evidence="2 3">
    <name type="scientific">Clonorchis sinensis</name>
    <name type="common">Chinese liver fluke</name>
    <dbReference type="NCBI Taxonomy" id="79923"/>
    <lineage>
        <taxon>Eukaryota</taxon>
        <taxon>Metazoa</taxon>
        <taxon>Spiralia</taxon>
        <taxon>Lophotrochozoa</taxon>
        <taxon>Platyhelminthes</taxon>
        <taxon>Trematoda</taxon>
        <taxon>Digenea</taxon>
        <taxon>Opisthorchiida</taxon>
        <taxon>Opisthorchiata</taxon>
        <taxon>Opisthorchiidae</taxon>
        <taxon>Clonorchis</taxon>
    </lineage>
</organism>
<evidence type="ECO:0000259" key="1">
    <source>
        <dbReference type="Pfam" id="PF00024"/>
    </source>
</evidence>
<feature type="domain" description="Apple" evidence="1">
    <location>
        <begin position="329"/>
        <end position="369"/>
    </location>
</feature>
<name>G7YBT5_CLOSI</name>
<evidence type="ECO:0000313" key="2">
    <source>
        <dbReference type="EMBL" id="GAA50419.1"/>
    </source>
</evidence>
<dbReference type="EMBL" id="DF143043">
    <property type="protein sequence ID" value="GAA50419.1"/>
    <property type="molecule type" value="Genomic_DNA"/>
</dbReference>
<evidence type="ECO:0000313" key="3">
    <source>
        <dbReference type="Proteomes" id="UP000008909"/>
    </source>
</evidence>
<protein>
    <recommendedName>
        <fullName evidence="1">Apple domain-containing protein</fullName>
    </recommendedName>
</protein>
<dbReference type="Proteomes" id="UP000008909">
    <property type="component" value="Unassembled WGS sequence"/>
</dbReference>
<dbReference type="AlphaFoldDB" id="G7YBT5"/>
<gene>
    <name evidence="2" type="ORF">CLF_104520</name>
</gene>
<dbReference type="Pfam" id="PF00024">
    <property type="entry name" value="PAN_1"/>
    <property type="match status" value="1"/>
</dbReference>
<dbReference type="InterPro" id="IPR003609">
    <property type="entry name" value="Pan_app"/>
</dbReference>
<sequence length="383" mass="43552">MRSVNAELDESCWSLLGADTLLIDPAEYDYLSPNLVGVLGVCVQICTTSSVRVFANMFLGICAMNGRCRNSQTELYDEPFLCLSTDKGLNQTSRRFDTQHRVKCQFADNKVPCSLTHKTIGVFRILTNGWLNISVSCDHLFALVTRIWLHRYEWRINVDDCNIAVRKAYIILKACARCARYGEESGQLAFLMGRQFLNITSGNSISSDSWTGLNRLFHEQNAYNVWRDVDPRSPSFIRKSNEIQWGLAEPTNDPAIIYDKTAKRMRDTSLDCTWTKARVYCEHGGPLSDIRNLYQFRTGFPAPISKLVETRTGYVGCYKELSAFTQIGCARKCALNPHCRSVYFHKQDERCILMLYTDALLPARLAKNDAGWTRFGKIGYEGN</sequence>
<reference key="2">
    <citation type="submission" date="2011-10" db="EMBL/GenBank/DDBJ databases">
        <title>The genome and transcriptome sequence of Clonorchis sinensis provide insights into the carcinogenic liver fluke.</title>
        <authorList>
            <person name="Wang X."/>
            <person name="Huang Y."/>
            <person name="Chen W."/>
            <person name="Liu H."/>
            <person name="Guo L."/>
            <person name="Chen Y."/>
            <person name="Luo F."/>
            <person name="Zhou W."/>
            <person name="Sun J."/>
            <person name="Mao Q."/>
            <person name="Liang P."/>
            <person name="Zhou C."/>
            <person name="Tian Y."/>
            <person name="Men J."/>
            <person name="Lv X."/>
            <person name="Huang L."/>
            <person name="Zhou J."/>
            <person name="Hu Y."/>
            <person name="Li R."/>
            <person name="Zhang F."/>
            <person name="Lei H."/>
            <person name="Li X."/>
            <person name="Hu X."/>
            <person name="Liang C."/>
            <person name="Xu J."/>
            <person name="Wu Z."/>
            <person name="Yu X."/>
        </authorList>
    </citation>
    <scope>NUCLEOTIDE SEQUENCE</scope>
    <source>
        <strain>Henan</strain>
    </source>
</reference>
<keyword evidence="3" id="KW-1185">Reference proteome</keyword>
<reference evidence="2" key="1">
    <citation type="journal article" date="2011" name="Genome Biol.">
        <title>The draft genome of the carcinogenic human liver fluke Clonorchis sinensis.</title>
        <authorList>
            <person name="Wang X."/>
            <person name="Chen W."/>
            <person name="Huang Y."/>
            <person name="Sun J."/>
            <person name="Men J."/>
            <person name="Liu H."/>
            <person name="Luo F."/>
            <person name="Guo L."/>
            <person name="Lv X."/>
            <person name="Deng C."/>
            <person name="Zhou C."/>
            <person name="Fan Y."/>
            <person name="Li X."/>
            <person name="Huang L."/>
            <person name="Hu Y."/>
            <person name="Liang C."/>
            <person name="Hu X."/>
            <person name="Xu J."/>
            <person name="Yu X."/>
        </authorList>
    </citation>
    <scope>NUCLEOTIDE SEQUENCE [LARGE SCALE GENOMIC DNA]</scope>
    <source>
        <strain evidence="2">Henan</strain>
    </source>
</reference>
<dbReference type="SUPFAM" id="SSF57414">
    <property type="entry name" value="Hairpin loop containing domain-like"/>
    <property type="match status" value="1"/>
</dbReference>